<dbReference type="InterPro" id="IPR028081">
    <property type="entry name" value="Leu-bd"/>
</dbReference>
<dbReference type="CDD" id="cd06339">
    <property type="entry name" value="PBP1_YraM_LppC_lipoprotein-like"/>
    <property type="match status" value="1"/>
</dbReference>
<dbReference type="AlphaFoldDB" id="A0A1L9NW25"/>
<dbReference type="PANTHER" id="PTHR30483:SF6">
    <property type="entry name" value="PERIPLASMIC BINDING PROTEIN OF ABC TRANSPORTER FOR NATURAL AMINO ACIDS"/>
    <property type="match status" value="1"/>
</dbReference>
<dbReference type="EMBL" id="MLCB01000143">
    <property type="protein sequence ID" value="OJI93421.1"/>
    <property type="molecule type" value="Genomic_DNA"/>
</dbReference>
<comment type="caution">
    <text evidence="6">The sequence shown here is derived from an EMBL/GenBank/DDBJ whole genome shotgun (WGS) entry which is preliminary data.</text>
</comment>
<proteinExistence type="inferred from homology"/>
<keyword evidence="6" id="KW-0675">Receptor</keyword>
<comment type="similarity">
    <text evidence="1">Belongs to the leucine-binding protein family.</text>
</comment>
<dbReference type="RefSeq" id="WP_072630875.1">
    <property type="nucleotide sequence ID" value="NZ_MLCB01000143.1"/>
</dbReference>
<evidence type="ECO:0000259" key="5">
    <source>
        <dbReference type="Pfam" id="PF13458"/>
    </source>
</evidence>
<gene>
    <name evidence="6" type="ORF">PFRI_23210</name>
</gene>
<evidence type="ECO:0000256" key="3">
    <source>
        <dbReference type="ARBA" id="ARBA00022970"/>
    </source>
</evidence>
<dbReference type="OrthoDB" id="7210494at2"/>
<dbReference type="GO" id="GO:0006865">
    <property type="term" value="P:amino acid transport"/>
    <property type="evidence" value="ECO:0007669"/>
    <property type="project" value="UniProtKB-KW"/>
</dbReference>
<dbReference type="Gene3D" id="3.40.50.2300">
    <property type="match status" value="2"/>
</dbReference>
<dbReference type="SUPFAM" id="SSF53822">
    <property type="entry name" value="Periplasmic binding protein-like I"/>
    <property type="match status" value="1"/>
</dbReference>
<accession>A0A1L9NW25</accession>
<dbReference type="STRING" id="696762.PFRI_23210"/>
<reference evidence="6 7" key="1">
    <citation type="submission" date="2016-10" db="EMBL/GenBank/DDBJ databases">
        <title>Genome sequence of Planktotalea frisia SH6-1.</title>
        <authorList>
            <person name="Poehlein A."/>
            <person name="Bakenhus I."/>
            <person name="Voget S."/>
            <person name="Brinkhoff T."/>
            <person name="Simon M."/>
        </authorList>
    </citation>
    <scope>NUCLEOTIDE SEQUENCE [LARGE SCALE GENOMIC DNA]</scope>
    <source>
        <strain evidence="6 7">SH6-1</strain>
    </source>
</reference>
<dbReference type="PANTHER" id="PTHR30483">
    <property type="entry name" value="LEUCINE-SPECIFIC-BINDING PROTEIN"/>
    <property type="match status" value="1"/>
</dbReference>
<feature type="chain" id="PRO_5012928203" evidence="4">
    <location>
        <begin position="32"/>
        <end position="396"/>
    </location>
</feature>
<dbReference type="Proteomes" id="UP000184514">
    <property type="component" value="Unassembled WGS sequence"/>
</dbReference>
<name>A0A1L9NW25_9RHOB</name>
<evidence type="ECO:0000313" key="7">
    <source>
        <dbReference type="Proteomes" id="UP000184514"/>
    </source>
</evidence>
<protein>
    <submittedName>
        <fullName evidence="6">Receptor family ligand binding region</fullName>
    </submittedName>
</protein>
<keyword evidence="3" id="KW-0813">Transport</keyword>
<evidence type="ECO:0000256" key="2">
    <source>
        <dbReference type="ARBA" id="ARBA00022729"/>
    </source>
</evidence>
<dbReference type="InterPro" id="IPR028082">
    <property type="entry name" value="Peripla_BP_I"/>
</dbReference>
<feature type="signal peptide" evidence="4">
    <location>
        <begin position="1"/>
        <end position="31"/>
    </location>
</feature>
<organism evidence="6 7">
    <name type="scientific">Planktotalea frisia</name>
    <dbReference type="NCBI Taxonomy" id="696762"/>
    <lineage>
        <taxon>Bacteria</taxon>
        <taxon>Pseudomonadati</taxon>
        <taxon>Pseudomonadota</taxon>
        <taxon>Alphaproteobacteria</taxon>
        <taxon>Rhodobacterales</taxon>
        <taxon>Paracoccaceae</taxon>
        <taxon>Planktotalea</taxon>
    </lineage>
</organism>
<dbReference type="Pfam" id="PF13458">
    <property type="entry name" value="Peripla_BP_6"/>
    <property type="match status" value="1"/>
</dbReference>
<sequence>MFAFLGSARKALTRGVILSGALALAACQPLAQVGGALTGGGAGPTIDTSAPVRVALLVPKSSSGAAPVGKSLENSARLAIADLTSVKIDLRVYDTAGSTEQAAALAQKAVADGAQIILGPLFADAANAAGVAVAEANVNILSFSNNTSIAGGNVFVLGPTFENTANRIMGFAKRQGKSKVVIAHPNNIEGQFGRNAVQQAAARHGIEVASVNGFEFSQPGVVAVVPQIKAALASTGADTLMLTSNSAGALPLLAQMLPEAGVNPSSIQYTGLGRWDVPAQTRELPGLQNGWFTMPDQAQIQNFEARYTQAYGTAPHQLAGLAYDGIAAIGALVEAGNRKALTADALTQGAGFQGVAGAFRLRPNGTNERALSVAMVRDKQVVIIDPAPTKFAGPGF</sequence>
<keyword evidence="2 4" id="KW-0732">Signal</keyword>
<keyword evidence="3" id="KW-0029">Amino-acid transport</keyword>
<keyword evidence="7" id="KW-1185">Reference proteome</keyword>
<evidence type="ECO:0000256" key="1">
    <source>
        <dbReference type="ARBA" id="ARBA00010062"/>
    </source>
</evidence>
<feature type="domain" description="Leucine-binding protein" evidence="5">
    <location>
        <begin position="51"/>
        <end position="378"/>
    </location>
</feature>
<evidence type="ECO:0000256" key="4">
    <source>
        <dbReference type="SAM" id="SignalP"/>
    </source>
</evidence>
<evidence type="ECO:0000313" key="6">
    <source>
        <dbReference type="EMBL" id="OJI93421.1"/>
    </source>
</evidence>
<dbReference type="InterPro" id="IPR051010">
    <property type="entry name" value="BCAA_transport"/>
</dbReference>